<dbReference type="Proteomes" id="UP000031599">
    <property type="component" value="Unassembled WGS sequence"/>
</dbReference>
<evidence type="ECO:0000256" key="2">
    <source>
        <dbReference type="ARBA" id="ARBA00022741"/>
    </source>
</evidence>
<proteinExistence type="predicted"/>
<evidence type="ECO:0000259" key="6">
    <source>
        <dbReference type="PROSITE" id="PS50893"/>
    </source>
</evidence>
<dbReference type="SMART" id="SM00382">
    <property type="entry name" value="AAA"/>
    <property type="match status" value="1"/>
</dbReference>
<accession>A0A0C1ZT76</accession>
<dbReference type="PROSITE" id="PS50893">
    <property type="entry name" value="ABC_TRANSPORTER_2"/>
    <property type="match status" value="1"/>
</dbReference>
<gene>
    <name evidence="7" type="ORF">DB30_06967</name>
</gene>
<evidence type="ECO:0000256" key="3">
    <source>
        <dbReference type="ARBA" id="ARBA00022840"/>
    </source>
</evidence>
<keyword evidence="4" id="KW-1278">Translocase</keyword>
<dbReference type="InterPro" id="IPR003593">
    <property type="entry name" value="AAA+_ATPase"/>
</dbReference>
<feature type="domain" description="ABC transporter" evidence="6">
    <location>
        <begin position="3"/>
        <end position="236"/>
    </location>
</feature>
<evidence type="ECO:0000313" key="8">
    <source>
        <dbReference type="Proteomes" id="UP000031599"/>
    </source>
</evidence>
<protein>
    <submittedName>
        <fullName evidence="7">Heme ABC transporter, ATPase component HmuV</fullName>
    </submittedName>
</protein>
<comment type="function">
    <text evidence="5">Part of the ABC transporter complex HmuTUV involved in hemin import. Responsible for energy coupling to the transport system.</text>
</comment>
<dbReference type="EMBL" id="JMCC02000076">
    <property type="protein sequence ID" value="KIG14218.1"/>
    <property type="molecule type" value="Genomic_DNA"/>
</dbReference>
<dbReference type="GO" id="GO:0016887">
    <property type="term" value="F:ATP hydrolysis activity"/>
    <property type="evidence" value="ECO:0007669"/>
    <property type="project" value="InterPro"/>
</dbReference>
<sequence length="255" mass="27000">MTLRAENLGLRVAGRWLIRGCSFELSPGTVSVIVGPNGSGKTTLLRALLGLIPPDEGSVWLDGIPLARHSLRARARACAWLPQRTELPWGMPANELVMLGRAPHLSAFAGPGRADDLAVAAALARVGASELSTRDVRTLSGGELQRVLLARLLATQAPMLLLDEPTTALDVGHALGLLELARALAASGHGVIMSLHELELARRYGDRALLLRGDDVGGYVLGAAEDVLTPRLISEVFEVGTTIVDGQLRFHSVAP</sequence>
<comment type="caution">
    <text evidence="7">The sequence shown here is derived from an EMBL/GenBank/DDBJ whole genome shotgun (WGS) entry which is preliminary data.</text>
</comment>
<keyword evidence="2" id="KW-0547">Nucleotide-binding</keyword>
<keyword evidence="3" id="KW-0067">ATP-binding</keyword>
<dbReference type="PROSITE" id="PS00211">
    <property type="entry name" value="ABC_TRANSPORTER_1"/>
    <property type="match status" value="1"/>
</dbReference>
<dbReference type="RefSeq" id="WP_165703963.1">
    <property type="nucleotide sequence ID" value="NZ_JMCC02000076.1"/>
</dbReference>
<dbReference type="AlphaFoldDB" id="A0A0C1ZT76"/>
<dbReference type="PANTHER" id="PTHR42794:SF1">
    <property type="entry name" value="HEMIN IMPORT ATP-BINDING PROTEIN HMUV"/>
    <property type="match status" value="1"/>
</dbReference>
<organism evidence="7 8">
    <name type="scientific">Enhygromyxa salina</name>
    <dbReference type="NCBI Taxonomy" id="215803"/>
    <lineage>
        <taxon>Bacteria</taxon>
        <taxon>Pseudomonadati</taxon>
        <taxon>Myxococcota</taxon>
        <taxon>Polyangia</taxon>
        <taxon>Nannocystales</taxon>
        <taxon>Nannocystaceae</taxon>
        <taxon>Enhygromyxa</taxon>
    </lineage>
</organism>
<dbReference type="InterPro" id="IPR017871">
    <property type="entry name" value="ABC_transporter-like_CS"/>
</dbReference>
<reference evidence="7 8" key="1">
    <citation type="submission" date="2014-12" db="EMBL/GenBank/DDBJ databases">
        <title>Genome assembly of Enhygromyxa salina DSM 15201.</title>
        <authorList>
            <person name="Sharma G."/>
            <person name="Subramanian S."/>
        </authorList>
    </citation>
    <scope>NUCLEOTIDE SEQUENCE [LARGE SCALE GENOMIC DNA]</scope>
    <source>
        <strain evidence="7 8">DSM 15201</strain>
    </source>
</reference>
<dbReference type="InterPro" id="IPR003439">
    <property type="entry name" value="ABC_transporter-like_ATP-bd"/>
</dbReference>
<evidence type="ECO:0000256" key="5">
    <source>
        <dbReference type="ARBA" id="ARBA00037066"/>
    </source>
</evidence>
<evidence type="ECO:0000256" key="1">
    <source>
        <dbReference type="ARBA" id="ARBA00022448"/>
    </source>
</evidence>
<name>A0A0C1ZT76_9BACT</name>
<dbReference type="InterPro" id="IPR027417">
    <property type="entry name" value="P-loop_NTPase"/>
</dbReference>
<dbReference type="SUPFAM" id="SSF52540">
    <property type="entry name" value="P-loop containing nucleoside triphosphate hydrolases"/>
    <property type="match status" value="1"/>
</dbReference>
<evidence type="ECO:0000313" key="7">
    <source>
        <dbReference type="EMBL" id="KIG14218.1"/>
    </source>
</evidence>
<dbReference type="PANTHER" id="PTHR42794">
    <property type="entry name" value="HEMIN IMPORT ATP-BINDING PROTEIN HMUV"/>
    <property type="match status" value="1"/>
</dbReference>
<keyword evidence="1" id="KW-0813">Transport</keyword>
<dbReference type="Gene3D" id="3.40.50.300">
    <property type="entry name" value="P-loop containing nucleotide triphosphate hydrolases"/>
    <property type="match status" value="1"/>
</dbReference>
<evidence type="ECO:0000256" key="4">
    <source>
        <dbReference type="ARBA" id="ARBA00022967"/>
    </source>
</evidence>
<dbReference type="GO" id="GO:0005524">
    <property type="term" value="F:ATP binding"/>
    <property type="evidence" value="ECO:0007669"/>
    <property type="project" value="UniProtKB-KW"/>
</dbReference>
<dbReference type="CDD" id="cd03214">
    <property type="entry name" value="ABC_Iron-Siderophores_B12_Hemin"/>
    <property type="match status" value="1"/>
</dbReference>
<dbReference type="Pfam" id="PF00005">
    <property type="entry name" value="ABC_tran"/>
    <property type="match status" value="1"/>
</dbReference>